<protein>
    <recommendedName>
        <fullName evidence="4">Peptidoglycan hydrolase</fullName>
    </recommendedName>
</protein>
<reference evidence="7 8" key="1">
    <citation type="submission" date="2024-06" db="EMBL/GenBank/DDBJ databases">
        <title>Flavobacterium spp. isolated from glacier.</title>
        <authorList>
            <person name="Han D."/>
        </authorList>
    </citation>
    <scope>NUCLEOTIDE SEQUENCE [LARGE SCALE GENOMIC DNA]</scope>
    <source>
        <strain evidence="7 8">LS2P90</strain>
    </source>
</reference>
<evidence type="ECO:0000259" key="6">
    <source>
        <dbReference type="PROSITE" id="PS51782"/>
    </source>
</evidence>
<keyword evidence="1" id="KW-0929">Antimicrobial</keyword>
<evidence type="ECO:0000313" key="8">
    <source>
        <dbReference type="Proteomes" id="UP001600109"/>
    </source>
</evidence>
<dbReference type="Pfam" id="PF01832">
    <property type="entry name" value="Glucosaminidase"/>
    <property type="match status" value="1"/>
</dbReference>
<sequence>MVKKYILILVILTLVGCNATKPVIVTTKKIPSKPKTELVRTAKKPIVTKPSVAKPALKKPVVTNSPKQDFPNQVTEVIVSTSQTVVSSDVVVNYVAQFKNVAMDNMRTYGIPASIVLAQGILESGAGRGDLAVNANNHFGIKCHQDWTGETIKHDDDSAQECFRKYDNVSESFKDHALFLTTRGRYSNLFALSKGDYKGWARGLRTAGYATDPKYPNKLISYIERYNLNQYDDQVLGNKNILLEKQLTGKIPIETIKNTTHEVTLYQVQKGDTLYSISKKFNLGINELKEKNNLVANTLSVGQQLKI</sequence>
<dbReference type="Gene3D" id="1.10.530.10">
    <property type="match status" value="1"/>
</dbReference>
<dbReference type="PANTHER" id="PTHR33308:SF9">
    <property type="entry name" value="PEPTIDOGLYCAN HYDROLASE FLGJ"/>
    <property type="match status" value="1"/>
</dbReference>
<name>A0ABW6HXW5_9FLAO</name>
<dbReference type="Proteomes" id="UP001600109">
    <property type="component" value="Unassembled WGS sequence"/>
</dbReference>
<keyword evidence="5" id="KW-0732">Signal</keyword>
<dbReference type="RefSeq" id="WP_379855469.1">
    <property type="nucleotide sequence ID" value="NZ_JBHZPZ010000015.1"/>
</dbReference>
<dbReference type="CDD" id="cd00118">
    <property type="entry name" value="LysM"/>
    <property type="match status" value="1"/>
</dbReference>
<evidence type="ECO:0000313" key="7">
    <source>
        <dbReference type="EMBL" id="MFE3868868.1"/>
    </source>
</evidence>
<evidence type="ECO:0000256" key="1">
    <source>
        <dbReference type="ARBA" id="ARBA00022529"/>
    </source>
</evidence>
<gene>
    <name evidence="7" type="ORF">ACFX5E_12415</name>
</gene>
<feature type="signal peptide" evidence="5">
    <location>
        <begin position="1"/>
        <end position="19"/>
    </location>
</feature>
<dbReference type="InterPro" id="IPR002901">
    <property type="entry name" value="MGlyc_endo_b_GlcNAc-like_dom"/>
</dbReference>
<dbReference type="EMBL" id="JBHZPZ010000015">
    <property type="protein sequence ID" value="MFE3868868.1"/>
    <property type="molecule type" value="Genomic_DNA"/>
</dbReference>
<dbReference type="InterPro" id="IPR051056">
    <property type="entry name" value="Glycosyl_Hydrolase_73"/>
</dbReference>
<dbReference type="Pfam" id="PF01476">
    <property type="entry name" value="LysM"/>
    <property type="match status" value="1"/>
</dbReference>
<dbReference type="SMART" id="SM00257">
    <property type="entry name" value="LysM"/>
    <property type="match status" value="1"/>
</dbReference>
<evidence type="ECO:0000256" key="5">
    <source>
        <dbReference type="SAM" id="SignalP"/>
    </source>
</evidence>
<dbReference type="InterPro" id="IPR036779">
    <property type="entry name" value="LysM_dom_sf"/>
</dbReference>
<dbReference type="Gene3D" id="3.10.350.10">
    <property type="entry name" value="LysM domain"/>
    <property type="match status" value="1"/>
</dbReference>
<keyword evidence="2" id="KW-0081">Bacteriolytic enzyme</keyword>
<proteinExistence type="predicted"/>
<dbReference type="PROSITE" id="PS51782">
    <property type="entry name" value="LYSM"/>
    <property type="match status" value="1"/>
</dbReference>
<feature type="chain" id="PRO_5046166273" description="Peptidoglycan hydrolase" evidence="5">
    <location>
        <begin position="20"/>
        <end position="307"/>
    </location>
</feature>
<dbReference type="PROSITE" id="PS51257">
    <property type="entry name" value="PROKAR_LIPOPROTEIN"/>
    <property type="match status" value="1"/>
</dbReference>
<dbReference type="SMART" id="SM00047">
    <property type="entry name" value="LYZ2"/>
    <property type="match status" value="1"/>
</dbReference>
<dbReference type="InterPro" id="IPR018392">
    <property type="entry name" value="LysM"/>
</dbReference>
<evidence type="ECO:0000256" key="4">
    <source>
        <dbReference type="ARBA" id="ARBA00032108"/>
    </source>
</evidence>
<evidence type="ECO:0000256" key="2">
    <source>
        <dbReference type="ARBA" id="ARBA00022638"/>
    </source>
</evidence>
<keyword evidence="8" id="KW-1185">Reference proteome</keyword>
<keyword evidence="3" id="KW-0378">Hydrolase</keyword>
<feature type="domain" description="LysM" evidence="6">
    <location>
        <begin position="264"/>
        <end position="307"/>
    </location>
</feature>
<organism evidence="7 8">
    <name type="scientific">Flavobacterium xylosi</name>
    <dbReference type="NCBI Taxonomy" id="3230415"/>
    <lineage>
        <taxon>Bacteria</taxon>
        <taxon>Pseudomonadati</taxon>
        <taxon>Bacteroidota</taxon>
        <taxon>Flavobacteriia</taxon>
        <taxon>Flavobacteriales</taxon>
        <taxon>Flavobacteriaceae</taxon>
        <taxon>Flavobacterium</taxon>
    </lineage>
</organism>
<dbReference type="SUPFAM" id="SSF54106">
    <property type="entry name" value="LysM domain"/>
    <property type="match status" value="1"/>
</dbReference>
<dbReference type="PANTHER" id="PTHR33308">
    <property type="entry name" value="PEPTIDOGLYCAN HYDROLASE FLGJ"/>
    <property type="match status" value="1"/>
</dbReference>
<evidence type="ECO:0000256" key="3">
    <source>
        <dbReference type="ARBA" id="ARBA00022801"/>
    </source>
</evidence>
<comment type="caution">
    <text evidence="7">The sequence shown here is derived from an EMBL/GenBank/DDBJ whole genome shotgun (WGS) entry which is preliminary data.</text>
</comment>
<accession>A0ABW6HXW5</accession>